<organism evidence="2 3">
    <name type="scientific">Citrullus colocynthis</name>
    <name type="common">colocynth</name>
    <dbReference type="NCBI Taxonomy" id="252529"/>
    <lineage>
        <taxon>Eukaryota</taxon>
        <taxon>Viridiplantae</taxon>
        <taxon>Streptophyta</taxon>
        <taxon>Embryophyta</taxon>
        <taxon>Tracheophyta</taxon>
        <taxon>Spermatophyta</taxon>
        <taxon>Magnoliopsida</taxon>
        <taxon>eudicotyledons</taxon>
        <taxon>Gunneridae</taxon>
        <taxon>Pentapetalae</taxon>
        <taxon>rosids</taxon>
        <taxon>fabids</taxon>
        <taxon>Cucurbitales</taxon>
        <taxon>Cucurbitaceae</taxon>
        <taxon>Benincaseae</taxon>
        <taxon>Citrullus</taxon>
    </lineage>
</organism>
<gene>
    <name evidence="2" type="ORF">CITCOLO1_LOCUS17787</name>
</gene>
<keyword evidence="3" id="KW-1185">Reference proteome</keyword>
<reference evidence="2 3" key="1">
    <citation type="submission" date="2024-03" db="EMBL/GenBank/DDBJ databases">
        <authorList>
            <person name="Gkanogiannis A."/>
            <person name="Becerra Lopez-Lavalle L."/>
        </authorList>
    </citation>
    <scope>NUCLEOTIDE SEQUENCE [LARGE SCALE GENOMIC DNA]</scope>
</reference>
<evidence type="ECO:0000313" key="2">
    <source>
        <dbReference type="EMBL" id="CAK9325523.1"/>
    </source>
</evidence>
<accession>A0ABP0Z1A0</accession>
<dbReference type="EMBL" id="OZ021741">
    <property type="protein sequence ID" value="CAK9325523.1"/>
    <property type="molecule type" value="Genomic_DNA"/>
</dbReference>
<name>A0ABP0Z1A0_9ROSI</name>
<evidence type="ECO:0000313" key="3">
    <source>
        <dbReference type="Proteomes" id="UP001642487"/>
    </source>
</evidence>
<feature type="compositionally biased region" description="Basic and acidic residues" evidence="1">
    <location>
        <begin position="72"/>
        <end position="82"/>
    </location>
</feature>
<protein>
    <submittedName>
        <fullName evidence="2">Uncharacterized protein</fullName>
    </submittedName>
</protein>
<proteinExistence type="predicted"/>
<dbReference type="Proteomes" id="UP001642487">
    <property type="component" value="Chromosome 7"/>
</dbReference>
<feature type="region of interest" description="Disordered" evidence="1">
    <location>
        <begin position="44"/>
        <end position="83"/>
    </location>
</feature>
<evidence type="ECO:0000256" key="1">
    <source>
        <dbReference type="SAM" id="MobiDB-lite"/>
    </source>
</evidence>
<sequence>MRGLNREKLHCTATICKCPKTTFDLQRHSEKLPVGDQGQLGHCIMGKRKTCNPPPLQKTERERRKLPGFWGRKGDFSNRENKSWGLSITSSSLEKRKRRVVF</sequence>